<dbReference type="GO" id="GO:0016301">
    <property type="term" value="F:kinase activity"/>
    <property type="evidence" value="ECO:0007669"/>
    <property type="project" value="UniProtKB-KW"/>
</dbReference>
<dbReference type="Proteomes" id="UP001249851">
    <property type="component" value="Unassembled WGS sequence"/>
</dbReference>
<organism evidence="1 2">
    <name type="scientific">Acropora cervicornis</name>
    <name type="common">Staghorn coral</name>
    <dbReference type="NCBI Taxonomy" id="6130"/>
    <lineage>
        <taxon>Eukaryota</taxon>
        <taxon>Metazoa</taxon>
        <taxon>Cnidaria</taxon>
        <taxon>Anthozoa</taxon>
        <taxon>Hexacorallia</taxon>
        <taxon>Scleractinia</taxon>
        <taxon>Astrocoeniina</taxon>
        <taxon>Acroporidae</taxon>
        <taxon>Acropora</taxon>
    </lineage>
</organism>
<dbReference type="InterPro" id="IPR011009">
    <property type="entry name" value="Kinase-like_dom_sf"/>
</dbReference>
<keyword evidence="1" id="KW-0418">Kinase</keyword>
<keyword evidence="2" id="KW-1185">Reference proteome</keyword>
<evidence type="ECO:0000313" key="2">
    <source>
        <dbReference type="Proteomes" id="UP001249851"/>
    </source>
</evidence>
<protein>
    <submittedName>
        <fullName evidence="1">Serine/threonine-protein kinase 31</fullName>
    </submittedName>
</protein>
<evidence type="ECO:0000313" key="1">
    <source>
        <dbReference type="EMBL" id="KAK2566298.1"/>
    </source>
</evidence>
<sequence length="624" mass="71602">MMTLGSVMRYCINGMKDNEKAVDEIKKFYSIQAAKYKEMMEHAVNDKVLELVSKVRDLKKGTSPTHRKTSDVIQEAINLSRNDRIDVKSLRSLQQVKEFESQLQERQKCLAECKEKGMMSDLVLKRNEVRQHLSDAIELFCKEVCSLPLQERKHSLEHSLCQLEEERGILTLEAFDSCSDAVSVEEAVEVYKKWQERIQQDMMSVRQKVNKCSEDITEVLANLQLALKMKTDVRDEVPQTGAFGNLDALIAALSSAAQEEVDKNKVSEDKEGKKIDALTLKTLVSEHKTEIAGIEHLRDHLLEKYRNLKIAIMPWLESKPDVKKIDDVRRTIKSLRSRLRHRLADKKDLEEGDDVDVTEELEKADLARTASDHFPELPEAHPEIGILDYWESDGLVKRGRELEHYPYHDSVPNITYDKCSVIDTEYGGIPCRLKELSLDRELGDSNTLLNRAVSFSRVNSPFLVPLEAFFVKGNRAFVQMPLLKKFEEWQASDEYSFEGMIQIFRDALEGVRVLHSNNICHGCLHLQAVLVEKVDGLFRGRLDFYPFGNPQCDKAQDWKSFEDFVVRVLLFRSSCLCMTCDLSGSTLPFFQMKIPNMDHKLMLPELAEELQSHDQAPLEKESSI</sequence>
<dbReference type="Gene3D" id="1.10.510.10">
    <property type="entry name" value="Transferase(Phosphotransferase) domain 1"/>
    <property type="match status" value="1"/>
</dbReference>
<comment type="caution">
    <text evidence="1">The sequence shown here is derived from an EMBL/GenBank/DDBJ whole genome shotgun (WGS) entry which is preliminary data.</text>
</comment>
<proteinExistence type="predicted"/>
<dbReference type="EMBL" id="JARQWQ010000017">
    <property type="protein sequence ID" value="KAK2566298.1"/>
    <property type="molecule type" value="Genomic_DNA"/>
</dbReference>
<reference evidence="1" key="1">
    <citation type="journal article" date="2023" name="G3 (Bethesda)">
        <title>Whole genome assembly and annotation of the endangered Caribbean coral Acropora cervicornis.</title>
        <authorList>
            <person name="Selwyn J.D."/>
            <person name="Vollmer S.V."/>
        </authorList>
    </citation>
    <scope>NUCLEOTIDE SEQUENCE</scope>
    <source>
        <strain evidence="1">K2</strain>
    </source>
</reference>
<accession>A0AAD9V9J6</accession>
<dbReference type="SUPFAM" id="SSF56112">
    <property type="entry name" value="Protein kinase-like (PK-like)"/>
    <property type="match status" value="1"/>
</dbReference>
<reference evidence="1" key="2">
    <citation type="journal article" date="2023" name="Science">
        <title>Genomic signatures of disease resistance in endangered staghorn corals.</title>
        <authorList>
            <person name="Vollmer S.V."/>
            <person name="Selwyn J.D."/>
            <person name="Despard B.A."/>
            <person name="Roesel C.L."/>
        </authorList>
    </citation>
    <scope>NUCLEOTIDE SEQUENCE</scope>
    <source>
        <strain evidence="1">K2</strain>
    </source>
</reference>
<gene>
    <name evidence="1" type="ORF">P5673_009787</name>
</gene>
<dbReference type="AlphaFoldDB" id="A0AAD9V9J6"/>
<name>A0AAD9V9J6_ACRCE</name>
<keyword evidence="1" id="KW-0808">Transferase</keyword>